<dbReference type="NCBIfam" id="TIGR01024">
    <property type="entry name" value="rplS_bact"/>
    <property type="match status" value="1"/>
</dbReference>
<dbReference type="Proteomes" id="UP000230821">
    <property type="component" value="Unassembled WGS sequence"/>
</dbReference>
<protein>
    <recommendedName>
        <fullName evidence="4 5">Large ribosomal subunit protein bL19</fullName>
    </recommendedName>
</protein>
<dbReference type="InterPro" id="IPR018257">
    <property type="entry name" value="Ribosomal_bL19_CS"/>
</dbReference>
<sequence>MTLFETIDKEQMKSDIPEFRPGDTVKVHAKVRERGKERIQIFEGIVIRRNRGQKRSTFTVRKISFGVGVERIFPIHSPNIAKIEVTRHGKVRRSKLYYLRKKRGKAARIKEKRVFAPKATANA</sequence>
<dbReference type="SUPFAM" id="SSF50104">
    <property type="entry name" value="Translation proteins SH3-like domain"/>
    <property type="match status" value="1"/>
</dbReference>
<dbReference type="InterPro" id="IPR038657">
    <property type="entry name" value="Ribosomal_bL19_sf"/>
</dbReference>
<name>A0A2G6KHQ4_9BACT</name>
<dbReference type="AlphaFoldDB" id="A0A2G6KHQ4"/>
<dbReference type="GO" id="GO:0003735">
    <property type="term" value="F:structural constituent of ribosome"/>
    <property type="evidence" value="ECO:0007669"/>
    <property type="project" value="InterPro"/>
</dbReference>
<organism evidence="7 8">
    <name type="scientific">candidate division KSB3 bacterium</name>
    <dbReference type="NCBI Taxonomy" id="2044937"/>
    <lineage>
        <taxon>Bacteria</taxon>
        <taxon>candidate division KSB3</taxon>
    </lineage>
</organism>
<gene>
    <name evidence="5" type="primary">rplS</name>
    <name evidence="7" type="ORF">CSA56_08115</name>
</gene>
<dbReference type="InterPro" id="IPR001857">
    <property type="entry name" value="Ribosomal_bL19"/>
</dbReference>
<evidence type="ECO:0000256" key="3">
    <source>
        <dbReference type="ARBA" id="ARBA00023274"/>
    </source>
</evidence>
<dbReference type="PRINTS" id="PR00061">
    <property type="entry name" value="RIBOSOMALL19"/>
</dbReference>
<dbReference type="Pfam" id="PF01245">
    <property type="entry name" value="Ribosomal_L19"/>
    <property type="match status" value="1"/>
</dbReference>
<dbReference type="PANTHER" id="PTHR15680">
    <property type="entry name" value="RIBOSOMAL PROTEIN L19"/>
    <property type="match status" value="1"/>
</dbReference>
<comment type="function">
    <text evidence="5 6">This protein is located at the 30S-50S ribosomal subunit interface and may play a role in the structure and function of the aminoacyl-tRNA binding site.</text>
</comment>
<evidence type="ECO:0000256" key="1">
    <source>
        <dbReference type="ARBA" id="ARBA00005781"/>
    </source>
</evidence>
<dbReference type="PROSITE" id="PS01015">
    <property type="entry name" value="RIBOSOMAL_L19"/>
    <property type="match status" value="1"/>
</dbReference>
<evidence type="ECO:0000256" key="6">
    <source>
        <dbReference type="RuleBase" id="RU000559"/>
    </source>
</evidence>
<accession>A0A2G6KHQ4</accession>
<dbReference type="FunFam" id="2.30.30.790:FF:000001">
    <property type="entry name" value="50S ribosomal protein L19"/>
    <property type="match status" value="1"/>
</dbReference>
<evidence type="ECO:0000313" key="8">
    <source>
        <dbReference type="Proteomes" id="UP000230821"/>
    </source>
</evidence>
<proteinExistence type="inferred from homology"/>
<evidence type="ECO:0000256" key="4">
    <source>
        <dbReference type="ARBA" id="ARBA00035171"/>
    </source>
</evidence>
<dbReference type="HAMAP" id="MF_00402">
    <property type="entry name" value="Ribosomal_bL19"/>
    <property type="match status" value="1"/>
</dbReference>
<dbReference type="GO" id="GO:0022625">
    <property type="term" value="C:cytosolic large ribosomal subunit"/>
    <property type="evidence" value="ECO:0007669"/>
    <property type="project" value="TreeGrafter"/>
</dbReference>
<evidence type="ECO:0000256" key="2">
    <source>
        <dbReference type="ARBA" id="ARBA00022980"/>
    </source>
</evidence>
<dbReference type="GO" id="GO:0006412">
    <property type="term" value="P:translation"/>
    <property type="evidence" value="ECO:0007669"/>
    <property type="project" value="UniProtKB-UniRule"/>
</dbReference>
<dbReference type="Gene3D" id="2.30.30.790">
    <property type="match status" value="1"/>
</dbReference>
<evidence type="ECO:0000256" key="5">
    <source>
        <dbReference type="HAMAP-Rule" id="MF_00402"/>
    </source>
</evidence>
<comment type="caution">
    <text evidence="7">The sequence shown here is derived from an EMBL/GenBank/DDBJ whole genome shotgun (WGS) entry which is preliminary data.</text>
</comment>
<dbReference type="EMBL" id="PDSK01000090">
    <property type="protein sequence ID" value="PIE34339.1"/>
    <property type="molecule type" value="Genomic_DNA"/>
</dbReference>
<keyword evidence="2 5" id="KW-0689">Ribosomal protein</keyword>
<evidence type="ECO:0000313" key="7">
    <source>
        <dbReference type="EMBL" id="PIE34339.1"/>
    </source>
</evidence>
<comment type="similarity">
    <text evidence="1 5 6">Belongs to the bacterial ribosomal protein bL19 family.</text>
</comment>
<reference evidence="7 8" key="1">
    <citation type="submission" date="2017-10" db="EMBL/GenBank/DDBJ databases">
        <title>Novel microbial diversity and functional potential in the marine mammal oral microbiome.</title>
        <authorList>
            <person name="Dudek N.K."/>
            <person name="Sun C.L."/>
            <person name="Burstein D."/>
            <person name="Kantor R.S."/>
            <person name="Aliaga Goltsman D.S."/>
            <person name="Bik E.M."/>
            <person name="Thomas B.C."/>
            <person name="Banfield J.F."/>
            <person name="Relman D.A."/>
        </authorList>
    </citation>
    <scope>NUCLEOTIDE SEQUENCE [LARGE SCALE GENOMIC DNA]</scope>
    <source>
        <strain evidence="7">DOLJORAL78_47_16</strain>
    </source>
</reference>
<keyword evidence="3 5" id="KW-0687">Ribonucleoprotein</keyword>
<dbReference type="PIRSF" id="PIRSF002191">
    <property type="entry name" value="Ribosomal_L19"/>
    <property type="match status" value="1"/>
</dbReference>
<dbReference type="PANTHER" id="PTHR15680:SF9">
    <property type="entry name" value="LARGE RIBOSOMAL SUBUNIT PROTEIN BL19M"/>
    <property type="match status" value="1"/>
</dbReference>
<dbReference type="InterPro" id="IPR008991">
    <property type="entry name" value="Translation_prot_SH3-like_sf"/>
</dbReference>